<keyword evidence="2" id="KW-1133">Transmembrane helix</keyword>
<gene>
    <name evidence="3" type="ORF">TWF718_008479</name>
</gene>
<dbReference type="Proteomes" id="UP001313282">
    <property type="component" value="Unassembled WGS sequence"/>
</dbReference>
<protein>
    <submittedName>
        <fullName evidence="3">Uncharacterized protein</fullName>
    </submittedName>
</protein>
<evidence type="ECO:0000313" key="4">
    <source>
        <dbReference type="Proteomes" id="UP001313282"/>
    </source>
</evidence>
<evidence type="ECO:0000256" key="2">
    <source>
        <dbReference type="SAM" id="Phobius"/>
    </source>
</evidence>
<comment type="caution">
    <text evidence="3">The sequence shown here is derived from an EMBL/GenBank/DDBJ whole genome shotgun (WGS) entry which is preliminary data.</text>
</comment>
<reference evidence="3 4" key="1">
    <citation type="submission" date="2019-10" db="EMBL/GenBank/DDBJ databases">
        <authorList>
            <person name="Palmer J.M."/>
        </authorList>
    </citation>
    <scope>NUCLEOTIDE SEQUENCE [LARGE SCALE GENOMIC DNA]</scope>
    <source>
        <strain evidence="3 4">TWF718</strain>
    </source>
</reference>
<evidence type="ECO:0000256" key="1">
    <source>
        <dbReference type="SAM" id="MobiDB-lite"/>
    </source>
</evidence>
<keyword evidence="4" id="KW-1185">Reference proteome</keyword>
<dbReference type="AlphaFoldDB" id="A0AAN8RHD5"/>
<organism evidence="3 4">
    <name type="scientific">Orbilia javanica</name>
    <dbReference type="NCBI Taxonomy" id="47235"/>
    <lineage>
        <taxon>Eukaryota</taxon>
        <taxon>Fungi</taxon>
        <taxon>Dikarya</taxon>
        <taxon>Ascomycota</taxon>
        <taxon>Pezizomycotina</taxon>
        <taxon>Orbiliomycetes</taxon>
        <taxon>Orbiliales</taxon>
        <taxon>Orbiliaceae</taxon>
        <taxon>Orbilia</taxon>
    </lineage>
</organism>
<evidence type="ECO:0000313" key="3">
    <source>
        <dbReference type="EMBL" id="KAK6343106.1"/>
    </source>
</evidence>
<proteinExistence type="predicted"/>
<keyword evidence="2" id="KW-0812">Transmembrane</keyword>
<keyword evidence="2" id="KW-0472">Membrane</keyword>
<dbReference type="EMBL" id="JAVHNR010000005">
    <property type="protein sequence ID" value="KAK6343106.1"/>
    <property type="molecule type" value="Genomic_DNA"/>
</dbReference>
<feature type="transmembrane region" description="Helical" evidence="2">
    <location>
        <begin position="6"/>
        <end position="30"/>
    </location>
</feature>
<name>A0AAN8RHD5_9PEZI</name>
<accession>A0AAN8RHD5</accession>
<sequence length="64" mass="7003">MVLSSEATIALIALILGLPALFIGMYQLYLQTKVFGKETRHKPAESGRSQRRGISIPPLAIAHK</sequence>
<feature type="region of interest" description="Disordered" evidence="1">
    <location>
        <begin position="40"/>
        <end position="64"/>
    </location>
</feature>